<protein>
    <submittedName>
        <fullName evidence="1">Uncharacterized protein</fullName>
    </submittedName>
</protein>
<reference evidence="1 2" key="1">
    <citation type="submission" date="2020-09" db="EMBL/GenBank/DDBJ databases">
        <title>De no assembly of potato wild relative species, Solanum commersonii.</title>
        <authorList>
            <person name="Cho K."/>
        </authorList>
    </citation>
    <scope>NUCLEOTIDE SEQUENCE [LARGE SCALE GENOMIC DNA]</scope>
    <source>
        <strain evidence="1">LZ3.2</strain>
        <tissue evidence="1">Leaf</tissue>
    </source>
</reference>
<dbReference type="EMBL" id="JACXVP010000004">
    <property type="protein sequence ID" value="KAG5609677.1"/>
    <property type="molecule type" value="Genomic_DNA"/>
</dbReference>
<dbReference type="AlphaFoldDB" id="A0A9J5ZBC8"/>
<name>A0A9J5ZBC8_SOLCO</name>
<sequence>MSNTRFEILGDKDFQLRTHNQRLKSVLALLATLILLAEPLSDTLSGHFPHQFLQDLQLIWGSKWQTKSGSPPVSASHRLDLLLANLHFSNTFYTSTCKINT</sequence>
<keyword evidence="2" id="KW-1185">Reference proteome</keyword>
<organism evidence="1 2">
    <name type="scientific">Solanum commersonii</name>
    <name type="common">Commerson's wild potato</name>
    <name type="synonym">Commerson's nightshade</name>
    <dbReference type="NCBI Taxonomy" id="4109"/>
    <lineage>
        <taxon>Eukaryota</taxon>
        <taxon>Viridiplantae</taxon>
        <taxon>Streptophyta</taxon>
        <taxon>Embryophyta</taxon>
        <taxon>Tracheophyta</taxon>
        <taxon>Spermatophyta</taxon>
        <taxon>Magnoliopsida</taxon>
        <taxon>eudicotyledons</taxon>
        <taxon>Gunneridae</taxon>
        <taxon>Pentapetalae</taxon>
        <taxon>asterids</taxon>
        <taxon>lamiids</taxon>
        <taxon>Solanales</taxon>
        <taxon>Solanaceae</taxon>
        <taxon>Solanoideae</taxon>
        <taxon>Solaneae</taxon>
        <taxon>Solanum</taxon>
    </lineage>
</organism>
<evidence type="ECO:0000313" key="1">
    <source>
        <dbReference type="EMBL" id="KAG5609677.1"/>
    </source>
</evidence>
<accession>A0A9J5ZBC8</accession>
<comment type="caution">
    <text evidence="1">The sequence shown here is derived from an EMBL/GenBank/DDBJ whole genome shotgun (WGS) entry which is preliminary data.</text>
</comment>
<evidence type="ECO:0000313" key="2">
    <source>
        <dbReference type="Proteomes" id="UP000824120"/>
    </source>
</evidence>
<gene>
    <name evidence="1" type="ORF">H5410_020958</name>
</gene>
<proteinExistence type="predicted"/>
<dbReference type="Proteomes" id="UP000824120">
    <property type="component" value="Chromosome 4"/>
</dbReference>